<evidence type="ECO:0000313" key="2">
    <source>
        <dbReference type="EMBL" id="GFY01877.1"/>
    </source>
</evidence>
<proteinExistence type="predicted"/>
<dbReference type="Proteomes" id="UP000887159">
    <property type="component" value="Unassembled WGS sequence"/>
</dbReference>
<accession>A0A8X6RU74</accession>
<feature type="region of interest" description="Disordered" evidence="1">
    <location>
        <begin position="1"/>
        <end position="22"/>
    </location>
</feature>
<protein>
    <submittedName>
        <fullName evidence="2">Uncharacterized protein</fullName>
    </submittedName>
</protein>
<dbReference type="EMBL" id="BMAU01021230">
    <property type="protein sequence ID" value="GFY01877.1"/>
    <property type="molecule type" value="Genomic_DNA"/>
</dbReference>
<evidence type="ECO:0000313" key="3">
    <source>
        <dbReference type="Proteomes" id="UP000887159"/>
    </source>
</evidence>
<reference evidence="2" key="1">
    <citation type="submission" date="2020-08" db="EMBL/GenBank/DDBJ databases">
        <title>Multicomponent nature underlies the extraordinary mechanical properties of spider dragline silk.</title>
        <authorList>
            <person name="Kono N."/>
            <person name="Nakamura H."/>
            <person name="Mori M."/>
            <person name="Yoshida Y."/>
            <person name="Ohtoshi R."/>
            <person name="Malay A.D."/>
            <person name="Moran D.A.P."/>
            <person name="Tomita M."/>
            <person name="Numata K."/>
            <person name="Arakawa K."/>
        </authorList>
    </citation>
    <scope>NUCLEOTIDE SEQUENCE</scope>
</reference>
<comment type="caution">
    <text evidence="2">The sequence shown here is derived from an EMBL/GenBank/DDBJ whole genome shotgun (WGS) entry which is preliminary data.</text>
</comment>
<dbReference type="AlphaFoldDB" id="A0A8X6RU74"/>
<name>A0A8X6RU74_TRICX</name>
<sequence>MDRLSGISHWDYKQENSENEGEQMVTMVESSKGAVLPDIMMRMLSQGLASQKIQTDCFYAEKYLLVQVILYNE</sequence>
<gene>
    <name evidence="2" type="ORF">TNCV_1468651</name>
</gene>
<evidence type="ECO:0000256" key="1">
    <source>
        <dbReference type="SAM" id="MobiDB-lite"/>
    </source>
</evidence>
<keyword evidence="3" id="KW-1185">Reference proteome</keyword>
<organism evidence="2 3">
    <name type="scientific">Trichonephila clavipes</name>
    <name type="common">Golden silk orbweaver</name>
    <name type="synonym">Nephila clavipes</name>
    <dbReference type="NCBI Taxonomy" id="2585209"/>
    <lineage>
        <taxon>Eukaryota</taxon>
        <taxon>Metazoa</taxon>
        <taxon>Ecdysozoa</taxon>
        <taxon>Arthropoda</taxon>
        <taxon>Chelicerata</taxon>
        <taxon>Arachnida</taxon>
        <taxon>Araneae</taxon>
        <taxon>Araneomorphae</taxon>
        <taxon>Entelegynae</taxon>
        <taxon>Araneoidea</taxon>
        <taxon>Nephilidae</taxon>
        <taxon>Trichonephila</taxon>
    </lineage>
</organism>